<reference evidence="2" key="1">
    <citation type="submission" date="2022-03" db="EMBL/GenBank/DDBJ databases">
        <authorList>
            <person name="Lindestad O."/>
        </authorList>
    </citation>
    <scope>NUCLEOTIDE SEQUENCE</scope>
</reference>
<name>A0A8S4RFC8_9NEOP</name>
<organism evidence="2 3">
    <name type="scientific">Pararge aegeria aegeria</name>
    <dbReference type="NCBI Taxonomy" id="348720"/>
    <lineage>
        <taxon>Eukaryota</taxon>
        <taxon>Metazoa</taxon>
        <taxon>Ecdysozoa</taxon>
        <taxon>Arthropoda</taxon>
        <taxon>Hexapoda</taxon>
        <taxon>Insecta</taxon>
        <taxon>Pterygota</taxon>
        <taxon>Neoptera</taxon>
        <taxon>Endopterygota</taxon>
        <taxon>Lepidoptera</taxon>
        <taxon>Glossata</taxon>
        <taxon>Ditrysia</taxon>
        <taxon>Papilionoidea</taxon>
        <taxon>Nymphalidae</taxon>
        <taxon>Satyrinae</taxon>
        <taxon>Satyrini</taxon>
        <taxon>Parargina</taxon>
        <taxon>Pararge</taxon>
    </lineage>
</organism>
<proteinExistence type="predicted"/>
<dbReference type="AlphaFoldDB" id="A0A8S4RFC8"/>
<gene>
    <name evidence="2" type="primary">jg5963</name>
    <name evidence="2" type="ORF">PAEG_LOCUS13057</name>
</gene>
<evidence type="ECO:0000256" key="1">
    <source>
        <dbReference type="SAM" id="MobiDB-lite"/>
    </source>
</evidence>
<feature type="region of interest" description="Disordered" evidence="1">
    <location>
        <begin position="90"/>
        <end position="112"/>
    </location>
</feature>
<comment type="caution">
    <text evidence="2">The sequence shown here is derived from an EMBL/GenBank/DDBJ whole genome shotgun (WGS) entry which is preliminary data.</text>
</comment>
<accession>A0A8S4RFC8</accession>
<sequence>MRNEWQENTSIVSKERSEVHYRGGVPCSARLSGGFGSDQAIDDGTQHALGGQNLGESAVNTQVNLVRSLILVGLSRDTQSFKWEQVPHNYSVSPQRSGMRQGFSPYKKMKGPLQNTGLAGPVGVL</sequence>
<evidence type="ECO:0000313" key="2">
    <source>
        <dbReference type="EMBL" id="CAH2235395.1"/>
    </source>
</evidence>
<keyword evidence="3" id="KW-1185">Reference proteome</keyword>
<dbReference type="Proteomes" id="UP000838756">
    <property type="component" value="Unassembled WGS sequence"/>
</dbReference>
<protein>
    <submittedName>
        <fullName evidence="2">Jg5963 protein</fullName>
    </submittedName>
</protein>
<feature type="region of interest" description="Disordered" evidence="1">
    <location>
        <begin position="32"/>
        <end position="52"/>
    </location>
</feature>
<evidence type="ECO:0000313" key="3">
    <source>
        <dbReference type="Proteomes" id="UP000838756"/>
    </source>
</evidence>
<dbReference type="EMBL" id="CAKXAJ010025123">
    <property type="protein sequence ID" value="CAH2235395.1"/>
    <property type="molecule type" value="Genomic_DNA"/>
</dbReference>